<gene>
    <name evidence="2" type="ORF">QP116_03040</name>
</gene>
<sequence>MDQPAAGSENLTRTSWALQDPLLTEYYDTEWGRPVTSERGLFERIVLESFQAGLSWLTVLKKRDALREVFADFDPEVVAEFTEEDIERLLGDARIIRNRAKIEAAITNAKATVALREAGGLPAFVWRHTPEQSCVPRTEAEIPSQSVESRELAKDLRKHGFRFVGPVTAFALMCAVGMVDAHVTSSHLRGVCGLRDAAGQLTERGERFVEKLSAPATAA</sequence>
<dbReference type="PANTHER" id="PTHR30037:SF4">
    <property type="entry name" value="DNA-3-METHYLADENINE GLYCOSYLASE I"/>
    <property type="match status" value="1"/>
</dbReference>
<keyword evidence="2" id="KW-0326">Glycosidase</keyword>
<evidence type="ECO:0000256" key="1">
    <source>
        <dbReference type="PIRSR" id="PIRSR605019-1"/>
    </source>
</evidence>
<name>A0AAP4C5T3_9MICC</name>
<dbReference type="InterPro" id="IPR005019">
    <property type="entry name" value="Adenine_glyco"/>
</dbReference>
<dbReference type="GO" id="GO:0046872">
    <property type="term" value="F:metal ion binding"/>
    <property type="evidence" value="ECO:0007669"/>
    <property type="project" value="UniProtKB-KW"/>
</dbReference>
<dbReference type="GO" id="GO:0008725">
    <property type="term" value="F:DNA-3-methyladenine glycosylase activity"/>
    <property type="evidence" value="ECO:0007669"/>
    <property type="project" value="UniProtKB-EC"/>
</dbReference>
<accession>A0AAP4C5T3</accession>
<reference evidence="2" key="1">
    <citation type="submission" date="2023-05" db="EMBL/GenBank/DDBJ databases">
        <title>Cataloging the Phylogenetic Diversity of Human Bladder Bacteria.</title>
        <authorList>
            <person name="Du J."/>
        </authorList>
    </citation>
    <scope>NUCLEOTIDE SEQUENCE</scope>
    <source>
        <strain evidence="2">UMB9978</strain>
    </source>
</reference>
<proteinExistence type="predicted"/>
<dbReference type="RefSeq" id="WP_285332655.1">
    <property type="nucleotide sequence ID" value="NZ_JASODW010000002.1"/>
</dbReference>
<dbReference type="PANTHER" id="PTHR30037">
    <property type="entry name" value="DNA-3-METHYLADENINE GLYCOSYLASE 1"/>
    <property type="match status" value="1"/>
</dbReference>
<dbReference type="Gene3D" id="1.10.340.30">
    <property type="entry name" value="Hypothetical protein, domain 2"/>
    <property type="match status" value="1"/>
</dbReference>
<organism evidence="2 3">
    <name type="scientific">Pseudoglutamicibacter cumminsii</name>
    <dbReference type="NCBI Taxonomy" id="156979"/>
    <lineage>
        <taxon>Bacteria</taxon>
        <taxon>Bacillati</taxon>
        <taxon>Actinomycetota</taxon>
        <taxon>Actinomycetes</taxon>
        <taxon>Micrococcales</taxon>
        <taxon>Micrococcaceae</taxon>
        <taxon>Pseudoglutamicibacter</taxon>
    </lineage>
</organism>
<dbReference type="EMBL" id="JASODW010000002">
    <property type="protein sequence ID" value="MDK6274729.1"/>
    <property type="molecule type" value="Genomic_DNA"/>
</dbReference>
<evidence type="ECO:0000313" key="3">
    <source>
        <dbReference type="Proteomes" id="UP001240483"/>
    </source>
</evidence>
<comment type="caution">
    <text evidence="2">The sequence shown here is derived from an EMBL/GenBank/DDBJ whole genome shotgun (WGS) entry which is preliminary data.</text>
</comment>
<dbReference type="SUPFAM" id="SSF48150">
    <property type="entry name" value="DNA-glycosylase"/>
    <property type="match status" value="1"/>
</dbReference>
<dbReference type="InterPro" id="IPR011257">
    <property type="entry name" value="DNA_glycosylase"/>
</dbReference>
<dbReference type="EC" id="3.2.2.20" evidence="2"/>
<dbReference type="GO" id="GO:0006284">
    <property type="term" value="P:base-excision repair"/>
    <property type="evidence" value="ECO:0007669"/>
    <property type="project" value="InterPro"/>
</dbReference>
<keyword evidence="1" id="KW-0862">Zinc</keyword>
<keyword evidence="1" id="KW-0479">Metal-binding</keyword>
<dbReference type="Proteomes" id="UP001240483">
    <property type="component" value="Unassembled WGS sequence"/>
</dbReference>
<feature type="binding site" evidence="1">
    <location>
        <position position="182"/>
    </location>
    <ligand>
        <name>Zn(2+)</name>
        <dbReference type="ChEBI" id="CHEBI:29105"/>
    </ligand>
</feature>
<dbReference type="Pfam" id="PF03352">
    <property type="entry name" value="Adenine_glyco"/>
    <property type="match status" value="1"/>
</dbReference>
<protein>
    <submittedName>
        <fullName evidence="2">DNA-3-methyladenine glycosylase I</fullName>
        <ecNumber evidence="2">3.2.2.20</ecNumber>
    </submittedName>
</protein>
<evidence type="ECO:0000313" key="2">
    <source>
        <dbReference type="EMBL" id="MDK6274729.1"/>
    </source>
</evidence>
<dbReference type="InterPro" id="IPR052891">
    <property type="entry name" value="DNA-3mA_glycosylase"/>
</dbReference>
<keyword evidence="2" id="KW-0378">Hydrolase</keyword>
<dbReference type="AlphaFoldDB" id="A0AAP4C5T3"/>